<evidence type="ECO:0000259" key="2">
    <source>
        <dbReference type="PROSITE" id="PS51387"/>
    </source>
</evidence>
<dbReference type="InterPro" id="IPR016166">
    <property type="entry name" value="FAD-bd_PCMH"/>
</dbReference>
<dbReference type="Pfam" id="PF04030">
    <property type="entry name" value="ALO"/>
    <property type="match status" value="1"/>
</dbReference>
<dbReference type="Proteomes" id="UP000256253">
    <property type="component" value="Unassembled WGS sequence"/>
</dbReference>
<name>A0A3D9UL21_9MICO</name>
<dbReference type="SUPFAM" id="SSF56176">
    <property type="entry name" value="FAD-binding/transporter-associated domain-like"/>
    <property type="match status" value="1"/>
</dbReference>
<dbReference type="InterPro" id="IPR036318">
    <property type="entry name" value="FAD-bd_PCMH-like_sf"/>
</dbReference>
<dbReference type="InterPro" id="IPR016167">
    <property type="entry name" value="FAD-bd_PCMH_sub1"/>
</dbReference>
<dbReference type="GO" id="GO:0080049">
    <property type="term" value="F:L-gulono-1,4-lactone dehydrogenase activity"/>
    <property type="evidence" value="ECO:0007669"/>
    <property type="project" value="TreeGrafter"/>
</dbReference>
<dbReference type="Gene3D" id="1.10.45.10">
    <property type="entry name" value="Vanillyl-alcohol Oxidase, Chain A, domain 4"/>
    <property type="match status" value="1"/>
</dbReference>
<dbReference type="Gene3D" id="3.30.70.2520">
    <property type="match status" value="1"/>
</dbReference>
<dbReference type="Pfam" id="PF01565">
    <property type="entry name" value="FAD_binding_4"/>
    <property type="match status" value="1"/>
</dbReference>
<proteinExistence type="predicted"/>
<feature type="domain" description="FAD-binding PCMH-type" evidence="2">
    <location>
        <begin position="10"/>
        <end position="180"/>
    </location>
</feature>
<evidence type="ECO:0000313" key="3">
    <source>
        <dbReference type="EMBL" id="REF30158.1"/>
    </source>
</evidence>
<dbReference type="RefSeq" id="WP_115922188.1">
    <property type="nucleotide sequence ID" value="NZ_QTUA01000001.1"/>
</dbReference>
<evidence type="ECO:0000313" key="4">
    <source>
        <dbReference type="Proteomes" id="UP000256253"/>
    </source>
</evidence>
<dbReference type="Gene3D" id="3.30.43.10">
    <property type="entry name" value="Uridine Diphospho-n-acetylenolpyruvylglucosamine Reductase, domain 2"/>
    <property type="match status" value="1"/>
</dbReference>
<dbReference type="InterPro" id="IPR006094">
    <property type="entry name" value="Oxid_FAD_bind_N"/>
</dbReference>
<keyword evidence="1" id="KW-0560">Oxidoreductase</keyword>
<reference evidence="3 4" key="1">
    <citation type="submission" date="2018-08" db="EMBL/GenBank/DDBJ databases">
        <title>Sequencing the genomes of 1000 actinobacteria strains.</title>
        <authorList>
            <person name="Klenk H.-P."/>
        </authorList>
    </citation>
    <scope>NUCLEOTIDE SEQUENCE [LARGE SCALE GENOMIC DNA]</scope>
    <source>
        <strain evidence="3 4">DSM 22967</strain>
    </source>
</reference>
<dbReference type="GO" id="GO:0003885">
    <property type="term" value="F:D-arabinono-1,4-lactone oxidase activity"/>
    <property type="evidence" value="ECO:0007669"/>
    <property type="project" value="InterPro"/>
</dbReference>
<dbReference type="GO" id="GO:0071949">
    <property type="term" value="F:FAD binding"/>
    <property type="evidence" value="ECO:0007669"/>
    <property type="project" value="InterPro"/>
</dbReference>
<protein>
    <submittedName>
        <fullName evidence="3">FAD-linked oxidoreductase</fullName>
    </submittedName>
</protein>
<dbReference type="AlphaFoldDB" id="A0A3D9UL21"/>
<dbReference type="EMBL" id="QTUA01000001">
    <property type="protein sequence ID" value="REF30158.1"/>
    <property type="molecule type" value="Genomic_DNA"/>
</dbReference>
<dbReference type="GO" id="GO:0016020">
    <property type="term" value="C:membrane"/>
    <property type="evidence" value="ECO:0007669"/>
    <property type="project" value="InterPro"/>
</dbReference>
<dbReference type="OrthoDB" id="9800184at2"/>
<dbReference type="InterPro" id="IPR007173">
    <property type="entry name" value="ALO_C"/>
</dbReference>
<dbReference type="PANTHER" id="PTHR43762:SF1">
    <property type="entry name" value="D-ARABINONO-1,4-LACTONE OXIDASE"/>
    <property type="match status" value="1"/>
</dbReference>
<dbReference type="InterPro" id="IPR016169">
    <property type="entry name" value="FAD-bd_PCMH_sub2"/>
</dbReference>
<dbReference type="PROSITE" id="PS51387">
    <property type="entry name" value="FAD_PCMH"/>
    <property type="match status" value="1"/>
</dbReference>
<comment type="caution">
    <text evidence="3">The sequence shown here is derived from an EMBL/GenBank/DDBJ whole genome shotgun (WGS) entry which is preliminary data.</text>
</comment>
<dbReference type="PIRSF" id="PIRSF000136">
    <property type="entry name" value="LGO_GLO"/>
    <property type="match status" value="1"/>
</dbReference>
<dbReference type="PANTHER" id="PTHR43762">
    <property type="entry name" value="L-GULONOLACTONE OXIDASE"/>
    <property type="match status" value="1"/>
</dbReference>
<dbReference type="Gene3D" id="3.30.465.10">
    <property type="match status" value="1"/>
</dbReference>
<dbReference type="InterPro" id="IPR010031">
    <property type="entry name" value="FAD_lactone_oxidase-like"/>
</dbReference>
<gene>
    <name evidence="3" type="ORF">DFJ65_1152</name>
</gene>
<organism evidence="3 4">
    <name type="scientific">Calidifontibacter indicus</name>
    <dbReference type="NCBI Taxonomy" id="419650"/>
    <lineage>
        <taxon>Bacteria</taxon>
        <taxon>Bacillati</taxon>
        <taxon>Actinomycetota</taxon>
        <taxon>Actinomycetes</taxon>
        <taxon>Micrococcales</taxon>
        <taxon>Dermacoccaceae</taxon>
        <taxon>Calidifontibacter</taxon>
    </lineage>
</organism>
<dbReference type="InterPro" id="IPR016171">
    <property type="entry name" value="Vanillyl_alc_oxidase_C-sub2"/>
</dbReference>
<evidence type="ECO:0000256" key="1">
    <source>
        <dbReference type="ARBA" id="ARBA00023002"/>
    </source>
</evidence>
<accession>A0A3D9UL21</accession>
<keyword evidence="4" id="KW-1185">Reference proteome</keyword>
<dbReference type="NCBIfam" id="TIGR01679">
    <property type="entry name" value="bact_FAD_ox"/>
    <property type="match status" value="1"/>
</dbReference>
<sequence>MAEWSNWSGTVSADVEIVAVRDVAHVQQVVADATAAGRRVKPIGAGHSFTAIGEPVDVQLRMDALTGLISADPATGRAWVAAGTRLSDAVRQLHGVGLGLPNQGDYDRQTMSGATSTGTHGTGIGLTGFAGMVRGVELVLADGSLLRVTDTENAELLPAVALSLGALGVVTAIEYQCEPAYLLTAHEEPTTFSGVLESLDERIDGHDHFEFFWFPDTDRVLAKTNERHRDVSRRAPMPRWKDRLENDLLSNRLFGAINRLTTRVPRSTAAINQVSARALSAKTYTDWSHIVYPTELDVVFRESEFSVPRADAVEVLQRLDAWHRAHPSTTSFPVEVRFTGPDDVWMSTSYGRQSAYIAIHQFHARDHREYFAAFWNILADYEARPHWGKMHELDADDLRKVYPRFDEFLEVRDRLDPGRTFANPYLDRVLGA</sequence>